<dbReference type="SUPFAM" id="SSF51735">
    <property type="entry name" value="NAD(P)-binding Rossmann-fold domains"/>
    <property type="match status" value="1"/>
</dbReference>
<proteinExistence type="predicted"/>
<evidence type="ECO:0000313" key="5">
    <source>
        <dbReference type="Proteomes" id="UP001175228"/>
    </source>
</evidence>
<dbReference type="AlphaFoldDB" id="A0AA39Q6F1"/>
<dbReference type="PANTHER" id="PTHR44845">
    <property type="entry name" value="CARRIER DOMAIN-CONTAINING PROTEIN"/>
    <property type="match status" value="1"/>
</dbReference>
<dbReference type="PANTHER" id="PTHR44845:SF1">
    <property type="entry name" value="L-2-AMINOADIPATE REDUCTASE"/>
    <property type="match status" value="1"/>
</dbReference>
<dbReference type="Gene3D" id="3.40.50.720">
    <property type="entry name" value="NAD(P)-binding Rossmann-like Domain"/>
    <property type="match status" value="1"/>
</dbReference>
<reference evidence="4" key="1">
    <citation type="submission" date="2023-06" db="EMBL/GenBank/DDBJ databases">
        <authorList>
            <consortium name="Lawrence Berkeley National Laboratory"/>
            <person name="Ahrendt S."/>
            <person name="Sahu N."/>
            <person name="Indic B."/>
            <person name="Wong-Bajracharya J."/>
            <person name="Merenyi Z."/>
            <person name="Ke H.-M."/>
            <person name="Monk M."/>
            <person name="Kocsube S."/>
            <person name="Drula E."/>
            <person name="Lipzen A."/>
            <person name="Balint B."/>
            <person name="Henrissat B."/>
            <person name="Andreopoulos B."/>
            <person name="Martin F.M."/>
            <person name="Harder C.B."/>
            <person name="Rigling D."/>
            <person name="Ford K.L."/>
            <person name="Foster G.D."/>
            <person name="Pangilinan J."/>
            <person name="Papanicolaou A."/>
            <person name="Barry K."/>
            <person name="LaButti K."/>
            <person name="Viragh M."/>
            <person name="Koriabine M."/>
            <person name="Yan M."/>
            <person name="Riley R."/>
            <person name="Champramary S."/>
            <person name="Plett K.L."/>
            <person name="Tsai I.J."/>
            <person name="Slot J."/>
            <person name="Sipos G."/>
            <person name="Plett J."/>
            <person name="Nagy L.G."/>
            <person name="Grigoriev I.V."/>
        </authorList>
    </citation>
    <scope>NUCLEOTIDE SEQUENCE</scope>
    <source>
        <strain evidence="4">HWK02</strain>
    </source>
</reference>
<gene>
    <name evidence="4" type="ORF">EDD18DRAFT_1072896</name>
</gene>
<dbReference type="EMBL" id="JAUEPU010000013">
    <property type="protein sequence ID" value="KAK0497133.1"/>
    <property type="molecule type" value="Genomic_DNA"/>
</dbReference>
<sequence length="117" mass="13180">ITIFLTGATGFLGAFVLRDVKMVICLVRTSDRDKALARLKEGPMDRGALRDEWMKDGRLDVLIGDLSLDNFSLGGEEWNRVAEEADAILHNGALVHRVYPYEKLRAANIISHITYRH</sequence>
<keyword evidence="2" id="KW-0597">Phosphoprotein</keyword>
<feature type="domain" description="Thioester reductase (TE)" evidence="3">
    <location>
        <begin position="5"/>
        <end position="111"/>
    </location>
</feature>
<evidence type="ECO:0000256" key="1">
    <source>
        <dbReference type="ARBA" id="ARBA00022450"/>
    </source>
</evidence>
<accession>A0AA39Q6F1</accession>
<dbReference type="Proteomes" id="UP001175228">
    <property type="component" value="Unassembled WGS sequence"/>
</dbReference>
<feature type="non-terminal residue" evidence="4">
    <location>
        <position position="1"/>
    </location>
</feature>
<dbReference type="InterPro" id="IPR036291">
    <property type="entry name" value="NAD(P)-bd_dom_sf"/>
</dbReference>
<comment type="caution">
    <text evidence="4">The sequence shown here is derived from an EMBL/GenBank/DDBJ whole genome shotgun (WGS) entry which is preliminary data.</text>
</comment>
<evidence type="ECO:0000256" key="2">
    <source>
        <dbReference type="ARBA" id="ARBA00022553"/>
    </source>
</evidence>
<keyword evidence="1" id="KW-0596">Phosphopantetheine</keyword>
<organism evidence="4 5">
    <name type="scientific">Armillaria luteobubalina</name>
    <dbReference type="NCBI Taxonomy" id="153913"/>
    <lineage>
        <taxon>Eukaryota</taxon>
        <taxon>Fungi</taxon>
        <taxon>Dikarya</taxon>
        <taxon>Basidiomycota</taxon>
        <taxon>Agaricomycotina</taxon>
        <taxon>Agaricomycetes</taxon>
        <taxon>Agaricomycetidae</taxon>
        <taxon>Agaricales</taxon>
        <taxon>Marasmiineae</taxon>
        <taxon>Physalacriaceae</taxon>
        <taxon>Armillaria</taxon>
    </lineage>
</organism>
<protein>
    <submittedName>
        <fullName evidence="4">Male sterility protein-domain-containing protein</fullName>
    </submittedName>
</protein>
<evidence type="ECO:0000259" key="3">
    <source>
        <dbReference type="Pfam" id="PF07993"/>
    </source>
</evidence>
<evidence type="ECO:0000313" key="4">
    <source>
        <dbReference type="EMBL" id="KAK0497133.1"/>
    </source>
</evidence>
<name>A0AA39Q6F1_9AGAR</name>
<dbReference type="InterPro" id="IPR013120">
    <property type="entry name" value="FAR_NAD-bd"/>
</dbReference>
<dbReference type="Pfam" id="PF07993">
    <property type="entry name" value="NAD_binding_4"/>
    <property type="match status" value="1"/>
</dbReference>
<keyword evidence="5" id="KW-1185">Reference proteome</keyword>